<protein>
    <recommendedName>
        <fullName evidence="2">histidine kinase</fullName>
        <ecNumber evidence="2">2.7.13.3</ecNumber>
    </recommendedName>
</protein>
<dbReference type="Pfam" id="PF00512">
    <property type="entry name" value="HisKA"/>
    <property type="match status" value="1"/>
</dbReference>
<dbReference type="HOGENOM" id="CLU_000445_34_2_10"/>
<dbReference type="InterPro" id="IPR004358">
    <property type="entry name" value="Sig_transdc_His_kin-like_C"/>
</dbReference>
<dbReference type="eggNOG" id="COG2203">
    <property type="taxonomic scope" value="Bacteria"/>
</dbReference>
<dbReference type="PANTHER" id="PTHR43642">
    <property type="entry name" value="HYBRID SIGNAL TRANSDUCTION HISTIDINE KINASE G"/>
    <property type="match status" value="1"/>
</dbReference>
<gene>
    <name evidence="7" type="ordered locus">Slin_3295</name>
</gene>
<dbReference type="InterPro" id="IPR041664">
    <property type="entry name" value="AAA_16"/>
</dbReference>
<dbReference type="Gene3D" id="3.30.450.40">
    <property type="match status" value="1"/>
</dbReference>
<evidence type="ECO:0000256" key="3">
    <source>
        <dbReference type="ARBA" id="ARBA00022553"/>
    </source>
</evidence>
<accession>D2QNB7</accession>
<dbReference type="PROSITE" id="PS50109">
    <property type="entry name" value="HIS_KIN"/>
    <property type="match status" value="1"/>
</dbReference>
<evidence type="ECO:0000259" key="6">
    <source>
        <dbReference type="PROSITE" id="PS50109"/>
    </source>
</evidence>
<dbReference type="InterPro" id="IPR003661">
    <property type="entry name" value="HisK_dim/P_dom"/>
</dbReference>
<dbReference type="SUPFAM" id="SSF56112">
    <property type="entry name" value="Protein kinase-like (PK-like)"/>
    <property type="match status" value="1"/>
</dbReference>
<name>D2QNB7_SPILD</name>
<dbReference type="EMBL" id="CP001769">
    <property type="protein sequence ID" value="ADB39306.1"/>
    <property type="molecule type" value="Genomic_DNA"/>
</dbReference>
<dbReference type="Gene3D" id="1.10.510.10">
    <property type="entry name" value="Transferase(Phosphotransferase) domain 1"/>
    <property type="match status" value="1"/>
</dbReference>
<dbReference type="PRINTS" id="PR00344">
    <property type="entry name" value="BCTRLSENSOR"/>
</dbReference>
<evidence type="ECO:0000313" key="8">
    <source>
        <dbReference type="Proteomes" id="UP000002028"/>
    </source>
</evidence>
<keyword evidence="8" id="KW-1185">Reference proteome</keyword>
<dbReference type="eggNOG" id="COG3899">
    <property type="taxonomic scope" value="Bacteria"/>
</dbReference>
<dbReference type="GO" id="GO:0000155">
    <property type="term" value="F:phosphorelay sensor kinase activity"/>
    <property type="evidence" value="ECO:0007669"/>
    <property type="project" value="InterPro"/>
</dbReference>
<evidence type="ECO:0000256" key="4">
    <source>
        <dbReference type="SAM" id="Coils"/>
    </source>
</evidence>
<dbReference type="SUPFAM" id="SSF52540">
    <property type="entry name" value="P-loop containing nucleoside triphosphate hydrolases"/>
    <property type="match status" value="1"/>
</dbReference>
<dbReference type="GO" id="GO:0005524">
    <property type="term" value="F:ATP binding"/>
    <property type="evidence" value="ECO:0007669"/>
    <property type="project" value="InterPro"/>
</dbReference>
<dbReference type="SMART" id="SM00065">
    <property type="entry name" value="GAF"/>
    <property type="match status" value="1"/>
</dbReference>
<dbReference type="Gene3D" id="3.40.50.300">
    <property type="entry name" value="P-loop containing nucleotide triphosphate hydrolases"/>
    <property type="match status" value="1"/>
</dbReference>
<evidence type="ECO:0000313" key="7">
    <source>
        <dbReference type="EMBL" id="ADB39306.1"/>
    </source>
</evidence>
<dbReference type="InterPro" id="IPR053159">
    <property type="entry name" value="Hybrid_Histidine_Kinase"/>
</dbReference>
<dbReference type="SUPFAM" id="SSF47384">
    <property type="entry name" value="Homodimeric domain of signal transducing histidine kinase"/>
    <property type="match status" value="1"/>
</dbReference>
<dbReference type="SUPFAM" id="SSF55781">
    <property type="entry name" value="GAF domain-like"/>
    <property type="match status" value="1"/>
</dbReference>
<organism evidence="7 8">
    <name type="scientific">Spirosoma linguale (strain ATCC 33905 / DSM 74 / LMG 10896 / Claus 1)</name>
    <dbReference type="NCBI Taxonomy" id="504472"/>
    <lineage>
        <taxon>Bacteria</taxon>
        <taxon>Pseudomonadati</taxon>
        <taxon>Bacteroidota</taxon>
        <taxon>Cytophagia</taxon>
        <taxon>Cytophagales</taxon>
        <taxon>Cytophagaceae</taxon>
        <taxon>Spirosoma</taxon>
    </lineage>
</organism>
<dbReference type="Proteomes" id="UP000002028">
    <property type="component" value="Chromosome"/>
</dbReference>
<evidence type="ECO:0000256" key="2">
    <source>
        <dbReference type="ARBA" id="ARBA00012438"/>
    </source>
</evidence>
<dbReference type="PANTHER" id="PTHR43642:SF1">
    <property type="entry name" value="HYBRID SIGNAL TRANSDUCTION HISTIDINE KINASE G"/>
    <property type="match status" value="1"/>
</dbReference>
<dbReference type="Pfam" id="PF00069">
    <property type="entry name" value="Pkinase"/>
    <property type="match status" value="1"/>
</dbReference>
<dbReference type="InterPro" id="IPR003018">
    <property type="entry name" value="GAF"/>
</dbReference>
<proteinExistence type="predicted"/>
<keyword evidence="4" id="KW-0175">Coiled coil</keyword>
<dbReference type="Pfam" id="PF13191">
    <property type="entry name" value="AAA_16"/>
    <property type="match status" value="1"/>
</dbReference>
<dbReference type="SMART" id="SM00388">
    <property type="entry name" value="HisKA"/>
    <property type="match status" value="1"/>
</dbReference>
<feature type="domain" description="Histidine kinase" evidence="6">
    <location>
        <begin position="1528"/>
        <end position="1769"/>
    </location>
</feature>
<dbReference type="eggNOG" id="COG4191">
    <property type="taxonomic scope" value="Bacteria"/>
</dbReference>
<sequence length="1774" mass="200033">MIREDNVPGYKINEVVHEGKRALIYRAVRNTDKKNVLLKTLVNPYPSATEIAYLKKEYALLNDINVDGVSKVYDLLTHKNRLVIVLDDCNGQSLASYLKSTRLGLTEFLDIAIRITTVLGDLHALDIVHKDINPENIIINVHTREVVLVDFRIATKLSSERTSARNPHVLEGTLPYISPEQTGRMNRSTDYRADFYSLGITFYEMLLGFLPFFSEEPMELIHYHLAKNSIPPVELDAKIPGVVSDIVLKLTEKNAENRYQSASGLKYDLEKCLLYLKNGSNIPHFVIAEKDIYSKFNIPEKLYGRDHDIARLMYLFTEVSTGGCRLALISGASGVGKTALVNEIHKPTAKRNGYFVSGKFDQFKANSPFSAFSLAFSELVKDLVSEPSDKLKKIKAELISVLGLNAPVLVDLVPEFEYIIGKQGPAQPLNPAESKNRFFFTLREFIRVFATQEHPLTIFLDDLQWGDDSSFRLITDLISTDIPYLFIIGAYRDNEIGPGHPLRLTIDKVKKTKEVDELILSDLEEVHVNQLVADTLKVTQEETKTLATIIYKRTVGNPFYLYELFKTTHSQGLVFFDHLSGKWTWNIKKIAAYNISNNVVDFMAAKLSELPDECRKLLELAACIGNTFSLKTLSLLIKKNAFDTSVILWPALEEEIIIQTSQAYRLVTGDDDFGVSYKFQHDRIQQSVYQNIAEDTKKLLHLTIGKLLLETMSDSEKSELVIEVVRHFNESSDLLDEEADRIDLAQMNLQAGRRAQSAVAYSSALDYFKKGIDLMPDSLWESYHQLAFDLYAGYAQNAYQTNDYFSAETSINRLLEKARTKLEKVEILSFRIRQYNTVGKSEEAIRAGIEGLALLGYDLPEKPAAALVLKEVILAKWRLGNRKPTALLDAPILRDPEKKAVARLLTEIGPSAFVLGNDSLYGLTQLKIVNLSMQYGNCEESAYAYVAFGAVLSEAFGDLKSAESFGQLGLALNEKLGDIEYRCRVIAAYGVLTHHFNNHWNTTGDFFKKGIEAGYLSGDLFYLAYCATNCTVWQPSLDLPSSLADQKKYFKVVLDTDYTDAIDSANMNMQLTKNFMGLTEGLYVLDDAEFNEVRCLKQMTQRKYSSGIGMYHIHKAYIYLFYGQHKKSYESVKQADQYVKSLVSLINLTRLCIVSFFASSGYLLFGIDPPRDQLKKRMKKELAKMKRWAAYNPTNFLHMQHLMEAEIANIDDDFVGATKLYEKAIRLAGENAWQADEAFANELAAKFFSRHGIDTASSGYWKDAYYLYNKWGAQGKIKLLREAYPQLFKTVRSSAAERVSDLSGGEERETIYALDVDTIVKSSQAISGEIELKSLVIKMMNIIMMNAGAENGMLLLKQDDRILIQASASADEVKTMQNIPAEDSRQLPQTIINYVSHLQESVVLYDAANQGKFRNDDYILRNQTKSILCSPIVFLNKLYGIVYLENNISVGAFTEERLKIVRLLSSQMAISIQNAILYSNLENKVQERTVEIQAQRDQTQQALTELKATQARLIQKEKMASLGELTAGIAHEIQNPLNFVNNFAEISSEIVDDLVLEHSKPTRTAKLESDLLTFLKDNLTKIHHHGQRVSNIVKGMLEHSRIGSGEMQPTNLGALADEYLYLAYNGLKSKDKTFSCELVTYYDPAVYTVNVVSQDISRVFLNLFSNAFYAVRERKQQQGDAYQPFVRVHVRQSKGFVEILIADNGIGMSQAVQEKIFQPFFTTKPTGEGTGLGLSLSYDIITKGHRGGLFVQSWEGEGTEFTIQLPVSEENVVA</sequence>
<dbReference type="KEGG" id="sli:Slin_3295"/>
<evidence type="ECO:0000256" key="1">
    <source>
        <dbReference type="ARBA" id="ARBA00000085"/>
    </source>
</evidence>
<dbReference type="InterPro" id="IPR036890">
    <property type="entry name" value="HATPase_C_sf"/>
</dbReference>
<dbReference type="eggNOG" id="COG0515">
    <property type="taxonomic scope" value="Bacteria"/>
</dbReference>
<dbReference type="Pfam" id="PF01590">
    <property type="entry name" value="GAF"/>
    <property type="match status" value="1"/>
</dbReference>
<dbReference type="InterPro" id="IPR005467">
    <property type="entry name" value="His_kinase_dom"/>
</dbReference>
<feature type="domain" description="Protein kinase" evidence="5">
    <location>
        <begin position="10"/>
        <end position="276"/>
    </location>
</feature>
<dbReference type="InterPro" id="IPR000719">
    <property type="entry name" value="Prot_kinase_dom"/>
</dbReference>
<dbReference type="InterPro" id="IPR029016">
    <property type="entry name" value="GAF-like_dom_sf"/>
</dbReference>
<dbReference type="InterPro" id="IPR011009">
    <property type="entry name" value="Kinase-like_dom_sf"/>
</dbReference>
<dbReference type="CDD" id="cd14014">
    <property type="entry name" value="STKc_PknB_like"/>
    <property type="match status" value="1"/>
</dbReference>
<dbReference type="STRING" id="504472.Slin_3295"/>
<dbReference type="SUPFAM" id="SSF55874">
    <property type="entry name" value="ATPase domain of HSP90 chaperone/DNA topoisomerase II/histidine kinase"/>
    <property type="match status" value="1"/>
</dbReference>
<dbReference type="EC" id="2.7.13.3" evidence="2"/>
<keyword evidence="3" id="KW-0597">Phosphoprotein</keyword>
<feature type="coiled-coil region" evidence="4">
    <location>
        <begin position="1478"/>
        <end position="1516"/>
    </location>
</feature>
<dbReference type="InterPro" id="IPR003594">
    <property type="entry name" value="HATPase_dom"/>
</dbReference>
<dbReference type="CDD" id="cd00082">
    <property type="entry name" value="HisKA"/>
    <property type="match status" value="1"/>
</dbReference>
<dbReference type="Gene3D" id="3.30.200.20">
    <property type="entry name" value="Phosphorylase Kinase, domain 1"/>
    <property type="match status" value="1"/>
</dbReference>
<comment type="catalytic activity">
    <reaction evidence="1">
        <text>ATP + protein L-histidine = ADP + protein N-phospho-L-histidine.</text>
        <dbReference type="EC" id="2.7.13.3"/>
    </reaction>
</comment>
<dbReference type="Gene3D" id="3.30.565.10">
    <property type="entry name" value="Histidine kinase-like ATPase, C-terminal domain"/>
    <property type="match status" value="1"/>
</dbReference>
<dbReference type="InterPro" id="IPR027417">
    <property type="entry name" value="P-loop_NTPase"/>
</dbReference>
<evidence type="ECO:0000259" key="5">
    <source>
        <dbReference type="PROSITE" id="PS50011"/>
    </source>
</evidence>
<dbReference type="RefSeq" id="WP_012927827.1">
    <property type="nucleotide sequence ID" value="NC_013730.1"/>
</dbReference>
<dbReference type="PROSITE" id="PS50011">
    <property type="entry name" value="PROTEIN_KINASE_DOM"/>
    <property type="match status" value="1"/>
</dbReference>
<dbReference type="InterPro" id="IPR036097">
    <property type="entry name" value="HisK_dim/P_sf"/>
</dbReference>
<dbReference type="SMART" id="SM00387">
    <property type="entry name" value="HATPase_c"/>
    <property type="match status" value="1"/>
</dbReference>
<dbReference type="Gene3D" id="1.10.287.130">
    <property type="match status" value="1"/>
</dbReference>
<reference evidence="7 8" key="1">
    <citation type="journal article" date="2010" name="Stand. Genomic Sci.">
        <title>Complete genome sequence of Spirosoma linguale type strain (1).</title>
        <authorList>
            <person name="Lail K."/>
            <person name="Sikorski J."/>
            <person name="Saunders E."/>
            <person name="Lapidus A."/>
            <person name="Glavina Del Rio T."/>
            <person name="Copeland A."/>
            <person name="Tice H."/>
            <person name="Cheng J.-F."/>
            <person name="Lucas S."/>
            <person name="Nolan M."/>
            <person name="Bruce D."/>
            <person name="Goodwin L."/>
            <person name="Pitluck S."/>
            <person name="Ivanova N."/>
            <person name="Mavromatis K."/>
            <person name="Ovchinnikova G."/>
            <person name="Pati A."/>
            <person name="Chen A."/>
            <person name="Palaniappan K."/>
            <person name="Land M."/>
            <person name="Hauser L."/>
            <person name="Chang Y.-J."/>
            <person name="Jeffries C.D."/>
            <person name="Chain P."/>
            <person name="Brettin T."/>
            <person name="Detter J.C."/>
            <person name="Schuetze A."/>
            <person name="Rohde M."/>
            <person name="Tindall B.J."/>
            <person name="Goeker M."/>
            <person name="Bristow J."/>
            <person name="Eisen J.A."/>
            <person name="Markowitz V."/>
            <person name="Hugenholtz P."/>
            <person name="Kyrpides N.C."/>
            <person name="Klenk H.-P."/>
            <person name="Chen F."/>
        </authorList>
    </citation>
    <scope>NUCLEOTIDE SEQUENCE [LARGE SCALE GENOMIC DNA]</scope>
    <source>
        <strain evidence="8">ATCC 33905 / DSM 74 / LMG 10896 / Claus 1</strain>
    </source>
</reference>
<dbReference type="Pfam" id="PF02518">
    <property type="entry name" value="HATPase_c"/>
    <property type="match status" value="1"/>
</dbReference>